<feature type="compositionally biased region" description="Polar residues" evidence="2">
    <location>
        <begin position="68"/>
        <end position="78"/>
    </location>
</feature>
<dbReference type="eggNOG" id="COG4942">
    <property type="taxonomic scope" value="Bacteria"/>
</dbReference>
<dbReference type="SMART" id="SM00257">
    <property type="entry name" value="LysM"/>
    <property type="match status" value="2"/>
</dbReference>
<evidence type="ECO:0000256" key="2">
    <source>
        <dbReference type="SAM" id="MobiDB-lite"/>
    </source>
</evidence>
<dbReference type="OrthoDB" id="9795421at2"/>
<dbReference type="CDD" id="cd12797">
    <property type="entry name" value="M23_peptidase"/>
    <property type="match status" value="1"/>
</dbReference>
<dbReference type="InterPro" id="IPR018392">
    <property type="entry name" value="LysM"/>
</dbReference>
<dbReference type="PANTHER" id="PTHR21666">
    <property type="entry name" value="PEPTIDASE-RELATED"/>
    <property type="match status" value="1"/>
</dbReference>
<dbReference type="Gene3D" id="3.10.350.10">
    <property type="entry name" value="LysM domain"/>
    <property type="match status" value="2"/>
</dbReference>
<feature type="compositionally biased region" description="Polar residues" evidence="2">
    <location>
        <begin position="146"/>
        <end position="156"/>
    </location>
</feature>
<dbReference type="SUPFAM" id="SSF51261">
    <property type="entry name" value="Duplicated hybrid motif"/>
    <property type="match status" value="1"/>
</dbReference>
<dbReference type="RefSeq" id="WP_013418019.1">
    <property type="nucleotide sequence ID" value="NC_014664.1"/>
</dbReference>
<dbReference type="InterPro" id="IPR050570">
    <property type="entry name" value="Cell_wall_metabolism_enzyme"/>
</dbReference>
<evidence type="ECO:0000256" key="1">
    <source>
        <dbReference type="ARBA" id="ARBA00038420"/>
    </source>
</evidence>
<feature type="compositionally biased region" description="Pro residues" evidence="2">
    <location>
        <begin position="191"/>
        <end position="201"/>
    </location>
</feature>
<dbReference type="EMBL" id="CP002292">
    <property type="protein sequence ID" value="ADP69612.1"/>
    <property type="molecule type" value="Genomic_DNA"/>
</dbReference>
<comment type="similarity">
    <text evidence="1">Belongs to the E.coli NlpD/Haemophilus LppB family.</text>
</comment>
<feature type="region of interest" description="Disordered" evidence="2">
    <location>
        <begin position="431"/>
        <end position="485"/>
    </location>
</feature>
<dbReference type="InterPro" id="IPR016047">
    <property type="entry name" value="M23ase_b-sheet_dom"/>
</dbReference>
<dbReference type="GO" id="GO:0004222">
    <property type="term" value="F:metalloendopeptidase activity"/>
    <property type="evidence" value="ECO:0007669"/>
    <property type="project" value="TreeGrafter"/>
</dbReference>
<evidence type="ECO:0000313" key="4">
    <source>
        <dbReference type="EMBL" id="ADP69612.1"/>
    </source>
</evidence>
<dbReference type="PROSITE" id="PS51782">
    <property type="entry name" value="LYSM"/>
    <property type="match status" value="2"/>
</dbReference>
<feature type="compositionally biased region" description="Low complexity" evidence="2">
    <location>
        <begin position="444"/>
        <end position="465"/>
    </location>
</feature>
<gene>
    <name evidence="4" type="ordered locus">Rvan_0324</name>
</gene>
<dbReference type="STRING" id="648757.Rvan_0324"/>
<dbReference type="InterPro" id="IPR011055">
    <property type="entry name" value="Dup_hybrid_motif"/>
</dbReference>
<dbReference type="Proteomes" id="UP000001399">
    <property type="component" value="Chromosome"/>
</dbReference>
<dbReference type="Gene3D" id="2.70.70.10">
    <property type="entry name" value="Glucose Permease (Domain IIA)"/>
    <property type="match status" value="1"/>
</dbReference>
<accession>E3I747</accession>
<name>E3I747_RHOVT</name>
<organism evidence="4 5">
    <name type="scientific">Rhodomicrobium vannielii (strain ATCC 17100 / DSM 162 / LMG 4299 / NCIMB 10020 / ATH 3.1.1)</name>
    <dbReference type="NCBI Taxonomy" id="648757"/>
    <lineage>
        <taxon>Bacteria</taxon>
        <taxon>Pseudomonadati</taxon>
        <taxon>Pseudomonadota</taxon>
        <taxon>Alphaproteobacteria</taxon>
        <taxon>Hyphomicrobiales</taxon>
        <taxon>Hyphomicrobiaceae</taxon>
        <taxon>Rhodomicrobium</taxon>
    </lineage>
</organism>
<feature type="region of interest" description="Disordered" evidence="2">
    <location>
        <begin position="144"/>
        <end position="299"/>
    </location>
</feature>
<dbReference type="eggNOG" id="COG1388">
    <property type="taxonomic scope" value="Bacteria"/>
</dbReference>
<feature type="compositionally biased region" description="Low complexity" evidence="2">
    <location>
        <begin position="85"/>
        <end position="96"/>
    </location>
</feature>
<reference evidence="5" key="1">
    <citation type="journal article" date="2011" name="J. Bacteriol.">
        <title>Genome sequences of eight morphologically diverse alphaproteobacteria.</title>
        <authorList>
            <consortium name="US DOE Joint Genome Institute"/>
            <person name="Brown P.J."/>
            <person name="Kysela D.T."/>
            <person name="Buechlein A."/>
            <person name="Hemmerich C."/>
            <person name="Brun Y.V."/>
        </authorList>
    </citation>
    <scope>NUCLEOTIDE SEQUENCE [LARGE SCALE GENOMIC DNA]</scope>
    <source>
        <strain evidence="5">ATCC 17100 / ATH 3.1.1 / DSM 162 / LMG 4299</strain>
    </source>
</reference>
<dbReference type="HOGENOM" id="CLU_437975_0_0_5"/>
<evidence type="ECO:0000259" key="3">
    <source>
        <dbReference type="PROSITE" id="PS51782"/>
    </source>
</evidence>
<feature type="domain" description="LysM" evidence="3">
    <location>
        <begin position="376"/>
        <end position="420"/>
    </location>
</feature>
<protein>
    <submittedName>
        <fullName evidence="4">Peptidase M23</fullName>
    </submittedName>
</protein>
<dbReference type="Pfam" id="PF01476">
    <property type="entry name" value="LysM"/>
    <property type="match status" value="2"/>
</dbReference>
<dbReference type="InterPro" id="IPR036779">
    <property type="entry name" value="LysM_dom_sf"/>
</dbReference>
<proteinExistence type="inferred from homology"/>
<dbReference type="AlphaFoldDB" id="E3I747"/>
<keyword evidence="5" id="KW-1185">Reference proteome</keyword>
<dbReference type="PROSITE" id="PS51257">
    <property type="entry name" value="PROKAR_LIPOPROTEIN"/>
    <property type="match status" value="1"/>
</dbReference>
<dbReference type="PANTHER" id="PTHR21666:SF263">
    <property type="entry name" value="MUREIN HYDROLASE ACTIVATOR NLPD"/>
    <property type="match status" value="1"/>
</dbReference>
<feature type="region of interest" description="Disordered" evidence="2">
    <location>
        <begin position="46"/>
        <end position="98"/>
    </location>
</feature>
<evidence type="ECO:0000313" key="5">
    <source>
        <dbReference type="Proteomes" id="UP000001399"/>
    </source>
</evidence>
<dbReference type="KEGG" id="rva:Rvan_0324"/>
<dbReference type="CDD" id="cd00118">
    <property type="entry name" value="LysM"/>
    <property type="match status" value="2"/>
</dbReference>
<dbReference type="Pfam" id="PF01551">
    <property type="entry name" value="Peptidase_M23"/>
    <property type="match status" value="1"/>
</dbReference>
<feature type="domain" description="LysM" evidence="3">
    <location>
        <begin position="307"/>
        <end position="351"/>
    </location>
</feature>
<dbReference type="SUPFAM" id="SSF54106">
    <property type="entry name" value="LysM domain"/>
    <property type="match status" value="2"/>
</dbReference>
<sequence>MSKVNAVGKREPSYVRAALKIGIGCVLLGGCSSGGTERFSSLSFGSGYETASGPSSPIAPSRVADASPQATGPASYGQSAYRPKASQSQAAYQTQANYRQPSQAGYAQTAAYQPNQQGGFQLASATPGQQGGYLQASRVDLPPLAGQQQSSTSTRVKTADGYGRYNQAPLPDGSYAGPRVYTPYDDRPRDYAPPPPPPPAVYEPRYERDAPPPPPPPAYDDRRSEVTPPYDQRPLPRYAEPAPRDYTPAPRDYSSAPPAYSGERNFYERRREGAVTPKLAPRNGSGVDGTGIMSPNATVASERGIGKTVTVKPGDTLYSLAIRHGVTVDMIARANGLDRHNSVRPGMDLLIPGSDPAKMTKDDAPKAQPVGCQGDGCHVVKKGETVAAIARGYGLSEKQILEANNIANARLIKVGQTLAIPGREAPRQEIASNGVKPEAPIAGPQQRQADAQPAPEPAQPQMADANNPLKAAPAPDVKMTSAKQEPTCEAALANPLPRMGKSFRKPVEGMIIGQFGPQHDGSVNEGLTISVPKGTPIKAAENGVVAYVGDELPGFGNLILIRHADEFVTAYAHTDEIMVRKCDVVKRGQVVAKAGSTGDASQPQLHFEIRKNAKPVDPAPLLGS</sequence>